<keyword evidence="1" id="KW-0732">Signal</keyword>
<evidence type="ECO:0000256" key="1">
    <source>
        <dbReference type="SAM" id="SignalP"/>
    </source>
</evidence>
<dbReference type="EMBL" id="VTPC01000602">
    <property type="protein sequence ID" value="KAF2905121.1"/>
    <property type="molecule type" value="Genomic_DNA"/>
</dbReference>
<proteinExistence type="predicted"/>
<dbReference type="AlphaFoldDB" id="A0A8K0DKR4"/>
<protein>
    <submittedName>
        <fullName evidence="2">Uncharacterized protein</fullName>
    </submittedName>
</protein>
<gene>
    <name evidence="2" type="ORF">ILUMI_01058</name>
</gene>
<dbReference type="PROSITE" id="PS51257">
    <property type="entry name" value="PROKAR_LIPOPROTEIN"/>
    <property type="match status" value="1"/>
</dbReference>
<keyword evidence="3" id="KW-1185">Reference proteome</keyword>
<evidence type="ECO:0000313" key="3">
    <source>
        <dbReference type="Proteomes" id="UP000801492"/>
    </source>
</evidence>
<sequence>MFTRHLISFLILLCWVILSCKGRREDVFKSSVFIFYDEDNKLPLNNEVTTLKFWCSGAIIAIKWSISAASCFNTKEETLEPERYIVVPTNGISNYTRSKDYRSYELKKIILHDDWEVAAENGVNIALLLQEVPFSFTNRIGKAVLSFFLARETLSCKSLVWLRDVRYLLYWY</sequence>
<reference evidence="2" key="1">
    <citation type="submission" date="2019-08" db="EMBL/GenBank/DDBJ databases">
        <title>The genome of the North American firefly Photinus pyralis.</title>
        <authorList>
            <consortium name="Photinus pyralis genome working group"/>
            <person name="Fallon T.R."/>
            <person name="Sander Lower S.E."/>
            <person name="Weng J.-K."/>
        </authorList>
    </citation>
    <scope>NUCLEOTIDE SEQUENCE</scope>
    <source>
        <strain evidence="2">TRF0915ILg1</strain>
        <tissue evidence="2">Whole body</tissue>
    </source>
</reference>
<accession>A0A8K0DKR4</accession>
<feature type="chain" id="PRO_5035419012" evidence="1">
    <location>
        <begin position="23"/>
        <end position="172"/>
    </location>
</feature>
<dbReference type="Gene3D" id="2.40.10.10">
    <property type="entry name" value="Trypsin-like serine proteases"/>
    <property type="match status" value="1"/>
</dbReference>
<comment type="caution">
    <text evidence="2">The sequence shown here is derived from an EMBL/GenBank/DDBJ whole genome shotgun (WGS) entry which is preliminary data.</text>
</comment>
<name>A0A8K0DKR4_IGNLU</name>
<dbReference type="Proteomes" id="UP000801492">
    <property type="component" value="Unassembled WGS sequence"/>
</dbReference>
<feature type="signal peptide" evidence="1">
    <location>
        <begin position="1"/>
        <end position="22"/>
    </location>
</feature>
<evidence type="ECO:0000313" key="2">
    <source>
        <dbReference type="EMBL" id="KAF2905121.1"/>
    </source>
</evidence>
<dbReference type="InterPro" id="IPR043504">
    <property type="entry name" value="Peptidase_S1_PA_chymotrypsin"/>
</dbReference>
<dbReference type="InterPro" id="IPR009003">
    <property type="entry name" value="Peptidase_S1_PA"/>
</dbReference>
<organism evidence="2 3">
    <name type="scientific">Ignelater luminosus</name>
    <name type="common">Cucubano</name>
    <name type="synonym">Pyrophorus luminosus</name>
    <dbReference type="NCBI Taxonomy" id="2038154"/>
    <lineage>
        <taxon>Eukaryota</taxon>
        <taxon>Metazoa</taxon>
        <taxon>Ecdysozoa</taxon>
        <taxon>Arthropoda</taxon>
        <taxon>Hexapoda</taxon>
        <taxon>Insecta</taxon>
        <taxon>Pterygota</taxon>
        <taxon>Neoptera</taxon>
        <taxon>Endopterygota</taxon>
        <taxon>Coleoptera</taxon>
        <taxon>Polyphaga</taxon>
        <taxon>Elateriformia</taxon>
        <taxon>Elateroidea</taxon>
        <taxon>Elateridae</taxon>
        <taxon>Agrypninae</taxon>
        <taxon>Pyrophorini</taxon>
        <taxon>Ignelater</taxon>
    </lineage>
</organism>
<dbReference type="OrthoDB" id="10505958at2759"/>
<dbReference type="SUPFAM" id="SSF50494">
    <property type="entry name" value="Trypsin-like serine proteases"/>
    <property type="match status" value="1"/>
</dbReference>